<gene>
    <name evidence="3" type="ORF">QBC46DRAFT_27725</name>
</gene>
<evidence type="ECO:0008006" key="5">
    <source>
        <dbReference type="Google" id="ProtNLM"/>
    </source>
</evidence>
<reference evidence="4" key="1">
    <citation type="journal article" date="2023" name="Mol. Phylogenet. Evol.">
        <title>Genome-scale phylogeny and comparative genomics of the fungal order Sordariales.</title>
        <authorList>
            <person name="Hensen N."/>
            <person name="Bonometti L."/>
            <person name="Westerberg I."/>
            <person name="Brannstrom I.O."/>
            <person name="Guillou S."/>
            <person name="Cros-Aarteil S."/>
            <person name="Calhoun S."/>
            <person name="Haridas S."/>
            <person name="Kuo A."/>
            <person name="Mondo S."/>
            <person name="Pangilinan J."/>
            <person name="Riley R."/>
            <person name="LaButti K."/>
            <person name="Andreopoulos B."/>
            <person name="Lipzen A."/>
            <person name="Chen C."/>
            <person name="Yan M."/>
            <person name="Daum C."/>
            <person name="Ng V."/>
            <person name="Clum A."/>
            <person name="Steindorff A."/>
            <person name="Ohm R.A."/>
            <person name="Martin F."/>
            <person name="Silar P."/>
            <person name="Natvig D.O."/>
            <person name="Lalanne C."/>
            <person name="Gautier V."/>
            <person name="Ament-Velasquez S.L."/>
            <person name="Kruys A."/>
            <person name="Hutchinson M.I."/>
            <person name="Powell A.J."/>
            <person name="Barry K."/>
            <person name="Miller A.N."/>
            <person name="Grigoriev I.V."/>
            <person name="Debuchy R."/>
            <person name="Gladieux P."/>
            <person name="Hiltunen Thoren M."/>
            <person name="Johannesson H."/>
        </authorList>
    </citation>
    <scope>NUCLEOTIDE SEQUENCE [LARGE SCALE GENOMIC DNA]</scope>
    <source>
        <strain evidence="4">CBS 340.73</strain>
    </source>
</reference>
<sequence>MPAIDAAMERSLRDGFVDLLAASLRPVMGRRDIQGQITDVKTAFSSWDNCMQASFCKWPVIAVIIIGGLIIFSIIWCIVRCACCGLSCCCECFQCLKCCGNCCGCCDPPRGNRAKYLDEPFIPPHHDHGYKAQPPMDPSFSRAPTYPVAAASRPAAAEPPQYAEFEVSKKGHEDALPEMPTWENAGSKKIALEEEAVELSQLKKPEASASSVGPNVPLMTGASATPGFVSPSHSPVNRSPYGPPAVAATGPGGYSAAGSGANGYFPPGGVADDPYAQNAQDYHQTGGAYGQAANLAAGQGYGMAGAAMGPGRRSPAGYGGPGAGYGQGRGYPPPGPARQGSHDNYGIARQGSFDTYGTPGSQGYGQGGQGYGMGPRRSPRDMQGGGGYGPDRMRSPAPQTDYSQGNYHQGDYQHDDYHQQADYGAPAYDNRPNGPGRQYSTDSTRPLKDPHPQQEFVAELPAASASTGLQNTGGFDFNSGYSRPGTAHDNGYNNSSTANSGSHGGRGQPNASATQQQQQQHTGPAGYPGYKPYQPPSPVQEGWSGV</sequence>
<feature type="region of interest" description="Disordered" evidence="1">
    <location>
        <begin position="318"/>
        <end position="546"/>
    </location>
</feature>
<feature type="compositionally biased region" description="Polar residues" evidence="1">
    <location>
        <begin position="464"/>
        <end position="473"/>
    </location>
</feature>
<dbReference type="Proteomes" id="UP001303473">
    <property type="component" value="Unassembled WGS sequence"/>
</dbReference>
<organism evidence="3 4">
    <name type="scientific">Diplogelasinospora grovesii</name>
    <dbReference type="NCBI Taxonomy" id="303347"/>
    <lineage>
        <taxon>Eukaryota</taxon>
        <taxon>Fungi</taxon>
        <taxon>Dikarya</taxon>
        <taxon>Ascomycota</taxon>
        <taxon>Pezizomycotina</taxon>
        <taxon>Sordariomycetes</taxon>
        <taxon>Sordariomycetidae</taxon>
        <taxon>Sordariales</taxon>
        <taxon>Diplogelasinosporaceae</taxon>
        <taxon>Diplogelasinospora</taxon>
    </lineage>
</organism>
<accession>A0AAN6S8G3</accession>
<dbReference type="PANTHER" id="PTHR40018">
    <property type="entry name" value="[PSI+] INDUCTION PROTEIN 2"/>
    <property type="match status" value="1"/>
</dbReference>
<dbReference type="GO" id="GO:0005886">
    <property type="term" value="C:plasma membrane"/>
    <property type="evidence" value="ECO:0007669"/>
    <property type="project" value="TreeGrafter"/>
</dbReference>
<feature type="compositionally biased region" description="Gly residues" evidence="1">
    <location>
        <begin position="360"/>
        <end position="373"/>
    </location>
</feature>
<protein>
    <recommendedName>
        <fullName evidence="5">Fibroin-3 related protein</fullName>
    </recommendedName>
</protein>
<proteinExistence type="predicted"/>
<evidence type="ECO:0000313" key="4">
    <source>
        <dbReference type="Proteomes" id="UP001303473"/>
    </source>
</evidence>
<evidence type="ECO:0000313" key="3">
    <source>
        <dbReference type="EMBL" id="KAK3943656.1"/>
    </source>
</evidence>
<keyword evidence="2" id="KW-0812">Transmembrane</keyword>
<feature type="transmembrane region" description="Helical" evidence="2">
    <location>
        <begin position="58"/>
        <end position="79"/>
    </location>
</feature>
<comment type="caution">
    <text evidence="3">The sequence shown here is derived from an EMBL/GenBank/DDBJ whole genome shotgun (WGS) entry which is preliminary data.</text>
</comment>
<name>A0AAN6S8G3_9PEZI</name>
<feature type="compositionally biased region" description="Polar residues" evidence="1">
    <location>
        <begin position="397"/>
        <end position="406"/>
    </location>
</feature>
<dbReference type="AlphaFoldDB" id="A0AAN6S8G3"/>
<keyword evidence="4" id="KW-1185">Reference proteome</keyword>
<dbReference type="EMBL" id="MU853764">
    <property type="protein sequence ID" value="KAK3943656.1"/>
    <property type="molecule type" value="Genomic_DNA"/>
</dbReference>
<evidence type="ECO:0000256" key="1">
    <source>
        <dbReference type="SAM" id="MobiDB-lite"/>
    </source>
</evidence>
<feature type="compositionally biased region" description="Gly residues" evidence="1">
    <location>
        <begin position="318"/>
        <end position="329"/>
    </location>
</feature>
<evidence type="ECO:0000256" key="2">
    <source>
        <dbReference type="SAM" id="Phobius"/>
    </source>
</evidence>
<feature type="compositionally biased region" description="Polar residues" evidence="1">
    <location>
        <begin position="491"/>
        <end position="501"/>
    </location>
</feature>
<dbReference type="InterPro" id="IPR037504">
    <property type="entry name" value="PSI_induc_2"/>
</dbReference>
<dbReference type="GO" id="GO:0005935">
    <property type="term" value="C:cellular bud neck"/>
    <property type="evidence" value="ECO:0007669"/>
    <property type="project" value="TreeGrafter"/>
</dbReference>
<dbReference type="PANTHER" id="PTHR40018:SF1">
    <property type="entry name" value="[PSI+] INDUCTION PROTEIN 2"/>
    <property type="match status" value="1"/>
</dbReference>
<keyword evidence="2" id="KW-1133">Transmembrane helix</keyword>
<keyword evidence="2" id="KW-0472">Membrane</keyword>